<evidence type="ECO:0000313" key="2">
    <source>
        <dbReference type="Proteomes" id="UP000267606"/>
    </source>
</evidence>
<dbReference type="EMBL" id="UZAJ01007126">
    <property type="protein sequence ID" value="VDO49147.1"/>
    <property type="molecule type" value="Genomic_DNA"/>
</dbReference>
<keyword evidence="2" id="KW-1185">Reference proteome</keyword>
<reference evidence="3" key="1">
    <citation type="submission" date="2016-06" db="UniProtKB">
        <authorList>
            <consortium name="WormBaseParasite"/>
        </authorList>
    </citation>
    <scope>IDENTIFICATION</scope>
</reference>
<sequence>MRTYDIWDASRESFKRRKRGERVDGQPVIFKQTTIDRLCTVYPNKEEHFSPRMLLVNVPGSIFFQQLKISTALHMILLQCISNFALIGERPILGCMH</sequence>
<dbReference type="WBParaSite" id="OFLC_0000706401-mRNA-1">
    <property type="protein sequence ID" value="OFLC_0000706401-mRNA-1"/>
    <property type="gene ID" value="OFLC_0000706401"/>
</dbReference>
<evidence type="ECO:0000313" key="3">
    <source>
        <dbReference type="WBParaSite" id="OFLC_0000706401-mRNA-1"/>
    </source>
</evidence>
<protein>
    <submittedName>
        <fullName evidence="3">SLC12 domain-containing protein</fullName>
    </submittedName>
</protein>
<gene>
    <name evidence="1" type="ORF">OFLC_LOCUS7064</name>
</gene>
<name>A0A183HHV3_9BILA</name>
<dbReference type="AlphaFoldDB" id="A0A183HHV3"/>
<proteinExistence type="predicted"/>
<organism evidence="3">
    <name type="scientific">Onchocerca flexuosa</name>
    <dbReference type="NCBI Taxonomy" id="387005"/>
    <lineage>
        <taxon>Eukaryota</taxon>
        <taxon>Metazoa</taxon>
        <taxon>Ecdysozoa</taxon>
        <taxon>Nematoda</taxon>
        <taxon>Chromadorea</taxon>
        <taxon>Rhabditida</taxon>
        <taxon>Spirurina</taxon>
        <taxon>Spiruromorpha</taxon>
        <taxon>Filarioidea</taxon>
        <taxon>Onchocercidae</taxon>
        <taxon>Onchocerca</taxon>
    </lineage>
</organism>
<dbReference type="Proteomes" id="UP000267606">
    <property type="component" value="Unassembled WGS sequence"/>
</dbReference>
<evidence type="ECO:0000313" key="1">
    <source>
        <dbReference type="EMBL" id="VDO49147.1"/>
    </source>
</evidence>
<accession>A0A183HHV3</accession>
<reference evidence="1 2" key="2">
    <citation type="submission" date="2018-11" db="EMBL/GenBank/DDBJ databases">
        <authorList>
            <consortium name="Pathogen Informatics"/>
        </authorList>
    </citation>
    <scope>NUCLEOTIDE SEQUENCE [LARGE SCALE GENOMIC DNA]</scope>
</reference>